<dbReference type="Pfam" id="PF00857">
    <property type="entry name" value="Isochorismatase"/>
    <property type="match status" value="1"/>
</dbReference>
<evidence type="ECO:0000313" key="3">
    <source>
        <dbReference type="EMBL" id="AEG97380.1"/>
    </source>
</evidence>
<organism evidence="3 4">
    <name type="scientific">Klebsiella aerogenes (strain ATCC 13048 / DSM 30053 / CCUG 1429 / JCM 1235 / KCTC 2190 / NBRC 13534 / NCIMB 10102 / NCTC 10006 / CDC 819-56)</name>
    <name type="common">Enterobacter aerogenes</name>
    <dbReference type="NCBI Taxonomy" id="1028307"/>
    <lineage>
        <taxon>Bacteria</taxon>
        <taxon>Pseudomonadati</taxon>
        <taxon>Pseudomonadota</taxon>
        <taxon>Gammaproteobacteria</taxon>
        <taxon>Enterobacterales</taxon>
        <taxon>Enterobacteriaceae</taxon>
        <taxon>Klebsiella/Raoultella group</taxon>
        <taxon>Klebsiella</taxon>
    </lineage>
</organism>
<dbReference type="GO" id="GO:0016787">
    <property type="term" value="F:hydrolase activity"/>
    <property type="evidence" value="ECO:0007669"/>
    <property type="project" value="UniProtKB-KW"/>
</dbReference>
<dbReference type="OrthoDB" id="5294192at2"/>
<proteinExistence type="predicted"/>
<evidence type="ECO:0000313" key="4">
    <source>
        <dbReference type="Proteomes" id="UP000008881"/>
    </source>
</evidence>
<accession>A0A0H3FPI2</accession>
<dbReference type="PANTHER" id="PTHR43540">
    <property type="entry name" value="PEROXYUREIDOACRYLATE/UREIDOACRYLATE AMIDOHYDROLASE-RELATED"/>
    <property type="match status" value="1"/>
</dbReference>
<feature type="domain" description="Isochorismatase-like" evidence="2">
    <location>
        <begin position="6"/>
        <end position="141"/>
    </location>
</feature>
<dbReference type="eggNOG" id="COG1335">
    <property type="taxonomic scope" value="Bacteria"/>
</dbReference>
<dbReference type="Proteomes" id="UP000008881">
    <property type="component" value="Chromosome"/>
</dbReference>
<evidence type="ECO:0000259" key="2">
    <source>
        <dbReference type="Pfam" id="PF00857"/>
    </source>
</evidence>
<keyword evidence="4" id="KW-1185">Reference proteome</keyword>
<dbReference type="InterPro" id="IPR036380">
    <property type="entry name" value="Isochorismatase-like_sf"/>
</dbReference>
<reference evidence="3 4" key="1">
    <citation type="journal article" date="2012" name="J. Bacteriol.">
        <title>Complete genome sequence of Enterobacter aerogenes KCTC 2190.</title>
        <authorList>
            <person name="Shin S.H."/>
            <person name="Kim S."/>
            <person name="Kim J.Y."/>
            <person name="Lee S."/>
            <person name="Um Y."/>
            <person name="Oh M.K."/>
            <person name="Kim Y.R."/>
            <person name="Lee J."/>
            <person name="Yang K.S."/>
        </authorList>
    </citation>
    <scope>NUCLEOTIDE SEQUENCE [LARGE SCALE GENOMIC DNA]</scope>
    <source>
        <strain evidence="3 4">KCTC 2190</strain>
    </source>
</reference>
<dbReference type="KEGG" id="eae:EAE_12330"/>
<dbReference type="InterPro" id="IPR000868">
    <property type="entry name" value="Isochorismatase-like_dom"/>
</dbReference>
<dbReference type="PATRIC" id="fig|1028307.3.peg.2458"/>
<name>A0A0H3FPI2_KLEAK</name>
<keyword evidence="1" id="KW-0378">Hydrolase</keyword>
<dbReference type="AlphaFoldDB" id="A0A0H3FPI2"/>
<sequence>MASQRVLMVVDMQNGVFETPRVDRERCVAQINRLIHAADSVIFIQHAEAGGLEEGSEGFALLPELAQPAGARYVTKTACDAFYKTELEQVLREIGTHAFVICGCATDYCVDTTIKNGASRGYAITIAEDAHTTANRAAAEAKTLIAHYNEVWRTFTLPDNPLRVKPVETILAEWQTN</sequence>
<dbReference type="InterPro" id="IPR050272">
    <property type="entry name" value="Isochorismatase-like_hydrls"/>
</dbReference>
<dbReference type="HOGENOM" id="CLU_068979_5_5_6"/>
<dbReference type="EMBL" id="CP002824">
    <property type="protein sequence ID" value="AEG97380.1"/>
    <property type="molecule type" value="Genomic_DNA"/>
</dbReference>
<protein>
    <submittedName>
        <fullName evidence="3">Isochorismatase family protein</fullName>
    </submittedName>
</protein>
<dbReference type="PANTHER" id="PTHR43540:SF14">
    <property type="entry name" value="ISOCHORISMATASE"/>
    <property type="match status" value="1"/>
</dbReference>
<evidence type="ECO:0000256" key="1">
    <source>
        <dbReference type="ARBA" id="ARBA00022801"/>
    </source>
</evidence>
<dbReference type="SUPFAM" id="SSF52499">
    <property type="entry name" value="Isochorismatase-like hydrolases"/>
    <property type="match status" value="1"/>
</dbReference>
<dbReference type="Gene3D" id="3.40.50.850">
    <property type="entry name" value="Isochorismatase-like"/>
    <property type="match status" value="1"/>
</dbReference>
<gene>
    <name evidence="3" type="ordered locus">EAE_12330</name>
</gene>